<accession>A0A6J4MMV3</accession>
<dbReference type="AlphaFoldDB" id="A0A6J4MMV3"/>
<proteinExistence type="predicted"/>
<evidence type="ECO:0000313" key="1">
    <source>
        <dbReference type="EMBL" id="CAA9361495.1"/>
    </source>
</evidence>
<feature type="non-terminal residue" evidence="1">
    <location>
        <position position="1"/>
    </location>
</feature>
<dbReference type="EMBL" id="CADCTY010001191">
    <property type="protein sequence ID" value="CAA9361495.1"/>
    <property type="molecule type" value="Genomic_DNA"/>
</dbReference>
<feature type="non-terminal residue" evidence="1">
    <location>
        <position position="33"/>
    </location>
</feature>
<protein>
    <submittedName>
        <fullName evidence="1">Photosystem II protein PsbZ</fullName>
    </submittedName>
</protein>
<gene>
    <name evidence="1" type="ORF">AVDCRST_MAG94-3401</name>
</gene>
<reference evidence="1" key="1">
    <citation type="submission" date="2020-02" db="EMBL/GenBank/DDBJ databases">
        <authorList>
            <person name="Meier V. D."/>
        </authorList>
    </citation>
    <scope>NUCLEOTIDE SEQUENCE</scope>
    <source>
        <strain evidence="1">AVDCRST_MAG94</strain>
    </source>
</reference>
<sequence length="33" mass="3578">AKLGSIQASHSTWLCFEDSACAAGRRTKLPRCL</sequence>
<name>A0A6J4MMV3_9CYAN</name>
<organism evidence="1">
    <name type="scientific">uncultured Leptolyngbya sp</name>
    <dbReference type="NCBI Taxonomy" id="332963"/>
    <lineage>
        <taxon>Bacteria</taxon>
        <taxon>Bacillati</taxon>
        <taxon>Cyanobacteriota</taxon>
        <taxon>Cyanophyceae</taxon>
        <taxon>Leptolyngbyales</taxon>
        <taxon>Leptolyngbyaceae</taxon>
        <taxon>Leptolyngbya group</taxon>
        <taxon>Leptolyngbya</taxon>
        <taxon>environmental samples</taxon>
    </lineage>
</organism>